<gene>
    <name evidence="2" type="ORF">S01H1_05805</name>
</gene>
<protein>
    <submittedName>
        <fullName evidence="2">Uncharacterized protein</fullName>
    </submittedName>
</protein>
<dbReference type="EMBL" id="BARS01003018">
    <property type="protein sequence ID" value="GAF76308.1"/>
    <property type="molecule type" value="Genomic_DNA"/>
</dbReference>
<accession>X0S5F6</accession>
<evidence type="ECO:0000256" key="1">
    <source>
        <dbReference type="SAM" id="MobiDB-lite"/>
    </source>
</evidence>
<comment type="caution">
    <text evidence="2">The sequence shown here is derived from an EMBL/GenBank/DDBJ whole genome shotgun (WGS) entry which is preliminary data.</text>
</comment>
<proteinExistence type="predicted"/>
<name>X0S5F6_9ZZZZ</name>
<organism evidence="2">
    <name type="scientific">marine sediment metagenome</name>
    <dbReference type="NCBI Taxonomy" id="412755"/>
    <lineage>
        <taxon>unclassified sequences</taxon>
        <taxon>metagenomes</taxon>
        <taxon>ecological metagenomes</taxon>
    </lineage>
</organism>
<sequence>MNHTKVQLLLKQWMEIIDASEQKSKEKARQSPNGLNGRIRRTTGQPVIFDFDTYQDQQKVQNLLCQELPQYANLIRSQPEIMDGYQWTRRDFIELYAEHFRLVVRKIQRIIDQATDV</sequence>
<reference evidence="2" key="1">
    <citation type="journal article" date="2014" name="Front. Microbiol.">
        <title>High frequency of phylogenetically diverse reductive dehalogenase-homologous genes in deep subseafloor sedimentary metagenomes.</title>
        <authorList>
            <person name="Kawai M."/>
            <person name="Futagami T."/>
            <person name="Toyoda A."/>
            <person name="Takaki Y."/>
            <person name="Nishi S."/>
            <person name="Hori S."/>
            <person name="Arai W."/>
            <person name="Tsubouchi T."/>
            <person name="Morono Y."/>
            <person name="Uchiyama I."/>
            <person name="Ito T."/>
            <person name="Fujiyama A."/>
            <person name="Inagaki F."/>
            <person name="Takami H."/>
        </authorList>
    </citation>
    <scope>NUCLEOTIDE SEQUENCE</scope>
    <source>
        <strain evidence="2">Expedition CK06-06</strain>
    </source>
</reference>
<dbReference type="AlphaFoldDB" id="X0S5F6"/>
<feature type="region of interest" description="Disordered" evidence="1">
    <location>
        <begin position="21"/>
        <end position="41"/>
    </location>
</feature>
<evidence type="ECO:0000313" key="2">
    <source>
        <dbReference type="EMBL" id="GAF76308.1"/>
    </source>
</evidence>